<feature type="region of interest" description="Disordered" evidence="1">
    <location>
        <begin position="85"/>
        <end position="115"/>
    </location>
</feature>
<dbReference type="EMBL" id="JAGWCR010000006">
    <property type="protein sequence ID" value="MBS3649405.1"/>
    <property type="molecule type" value="Genomic_DNA"/>
</dbReference>
<organism evidence="2 3">
    <name type="scientific">Pseudaminobacter soli</name>
    <name type="common">ex Zhang et al. 2022</name>
    <dbReference type="NCBI Taxonomy" id="2831468"/>
    <lineage>
        <taxon>Bacteria</taxon>
        <taxon>Pseudomonadati</taxon>
        <taxon>Pseudomonadota</taxon>
        <taxon>Alphaproteobacteria</taxon>
        <taxon>Hyphomicrobiales</taxon>
        <taxon>Phyllobacteriaceae</taxon>
        <taxon>Pseudaminobacter</taxon>
    </lineage>
</organism>
<accession>A0A942E1S3</accession>
<dbReference type="Proteomes" id="UP000680348">
    <property type="component" value="Unassembled WGS sequence"/>
</dbReference>
<dbReference type="RefSeq" id="WP_188254975.1">
    <property type="nucleotide sequence ID" value="NZ_JABVCF010000006.1"/>
</dbReference>
<gene>
    <name evidence="2" type="ORF">KEU06_12380</name>
</gene>
<evidence type="ECO:0000313" key="2">
    <source>
        <dbReference type="EMBL" id="MBS3649405.1"/>
    </source>
</evidence>
<evidence type="ECO:0000313" key="3">
    <source>
        <dbReference type="Proteomes" id="UP000680348"/>
    </source>
</evidence>
<evidence type="ECO:0000256" key="1">
    <source>
        <dbReference type="SAM" id="MobiDB-lite"/>
    </source>
</evidence>
<proteinExistence type="predicted"/>
<comment type="caution">
    <text evidence="2">The sequence shown here is derived from an EMBL/GenBank/DDBJ whole genome shotgun (WGS) entry which is preliminary data.</text>
</comment>
<protein>
    <submittedName>
        <fullName evidence="2">Uncharacterized protein</fullName>
    </submittedName>
</protein>
<reference evidence="2" key="1">
    <citation type="submission" date="2021-04" db="EMBL/GenBank/DDBJ databases">
        <title>Pseudaminobacter soli sp. nov., isolated from paddy soil contaminated by heavy metals.</title>
        <authorList>
            <person name="Zhang K."/>
        </authorList>
    </citation>
    <scope>NUCLEOTIDE SEQUENCE</scope>
    <source>
        <strain evidence="2">19-2017</strain>
    </source>
</reference>
<name>A0A942E1S3_9HYPH</name>
<sequence length="128" mass="14611">MATFAWLKEQAEMARLESGLVNPVLTDEDYQRFERKMDRVFDLVDKPFEGEIRPEGEWHPSNELFAALNIRPVVYAKAKQSAKAIREEAEDGSRPQIGPAPKLQPAQQNEDPEVSVVLRISNDIFDNE</sequence>
<keyword evidence="3" id="KW-1185">Reference proteome</keyword>
<dbReference type="AlphaFoldDB" id="A0A942E1S3"/>